<comment type="similarity">
    <text evidence="1">Belongs to the C/M/P thioester hydrolase family.</text>
</comment>
<name>A0AAW8D5C6_9BURK</name>
<feature type="active site" description="Charge relay system" evidence="2">
    <location>
        <position position="337"/>
    </location>
</feature>
<evidence type="ECO:0000259" key="4">
    <source>
        <dbReference type="Pfam" id="PF08840"/>
    </source>
</evidence>
<dbReference type="GO" id="GO:0006631">
    <property type="term" value="P:fatty acid metabolic process"/>
    <property type="evidence" value="ECO:0007669"/>
    <property type="project" value="TreeGrafter"/>
</dbReference>
<dbReference type="PANTHER" id="PTHR10824">
    <property type="entry name" value="ACYL-COENZYME A THIOESTERASE-RELATED"/>
    <property type="match status" value="1"/>
</dbReference>
<sequence length="423" mass="45534">MPSISFGPLPAECLLDEALHITVHGLTPGQPITLRALSAGAEGTVLASHASFHAATTGDVELRRDAPVSGDYTGVDAMGLFWSRSSQPASAVPFSDRCADDPMAVLLVIECESAEPVTHAFRRRYFDDSVAMRKVREAGVVGSLFEPKAPGRHPAVLVVGGSGGGVQWSAEMAALLASHGYVALALAYFGIEGLPPTLDRIPLEYFDNALGWLAQQEKVDPDRIAVSGASRGGELALLLAATFPSIRAVVAYVASGIVWPAYPPSGHSAWTMDGKDVPHADVMPLEEWNLAVSQGRVEPDSFDWYFIPLQDEAVVDATSIRVENINGPVLLISAQDDKIWPSAALSEFAMTRFERKGFTRSVEHLSYPDAGHSLGWPNVFTMSTRFKHPVSGEDQDLGGSPVGTARAREDSWRKMLAFLRNNL</sequence>
<dbReference type="AlphaFoldDB" id="A0AAW8D5C6"/>
<proteinExistence type="inferred from homology"/>
<dbReference type="InterPro" id="IPR042490">
    <property type="entry name" value="Thio_Ohase/BAAT_N"/>
</dbReference>
<reference evidence="5" key="1">
    <citation type="submission" date="2023-07" db="EMBL/GenBank/DDBJ databases">
        <title>Sorghum-associated microbial communities from plants grown in Nebraska, USA.</title>
        <authorList>
            <person name="Schachtman D."/>
        </authorList>
    </citation>
    <scope>NUCLEOTIDE SEQUENCE</scope>
    <source>
        <strain evidence="5">DS3754</strain>
    </source>
</reference>
<dbReference type="Pfam" id="PF08840">
    <property type="entry name" value="BAAT_C"/>
    <property type="match status" value="1"/>
</dbReference>
<evidence type="ECO:0000313" key="5">
    <source>
        <dbReference type="EMBL" id="MDP9894485.1"/>
    </source>
</evidence>
<feature type="domain" description="BAAT/Acyl-CoA thioester hydrolase C-terminal" evidence="4">
    <location>
        <begin position="201"/>
        <end position="423"/>
    </location>
</feature>
<dbReference type="SUPFAM" id="SSF53474">
    <property type="entry name" value="alpha/beta-Hydrolases"/>
    <property type="match status" value="1"/>
</dbReference>
<feature type="active site" description="Charge relay system" evidence="2">
    <location>
        <position position="230"/>
    </location>
</feature>
<comment type="caution">
    <text evidence="5">The sequence shown here is derived from an EMBL/GenBank/DDBJ whole genome shotgun (WGS) entry which is preliminary data.</text>
</comment>
<gene>
    <name evidence="5" type="ORF">J2W31_003609</name>
</gene>
<dbReference type="Gene3D" id="2.60.40.2240">
    <property type="entry name" value="Acyl-CoA thioester hydrolase/BAAT N-terminal domain"/>
    <property type="match status" value="1"/>
</dbReference>
<dbReference type="RefSeq" id="WP_307685566.1">
    <property type="nucleotide sequence ID" value="NZ_JAUSRD010000008.1"/>
</dbReference>
<feature type="domain" description="Acyl-CoA thioester hydrolase/bile acid-CoA amino acid N-acetyltransferase" evidence="3">
    <location>
        <begin position="16"/>
        <end position="137"/>
    </location>
</feature>
<dbReference type="Proteomes" id="UP001242045">
    <property type="component" value="Unassembled WGS sequence"/>
</dbReference>
<dbReference type="Pfam" id="PF04775">
    <property type="entry name" value="Bile_Hydr_Trans"/>
    <property type="match status" value="1"/>
</dbReference>
<evidence type="ECO:0000313" key="6">
    <source>
        <dbReference type="Proteomes" id="UP001242045"/>
    </source>
</evidence>
<protein>
    <submittedName>
        <fullName evidence="5">Dienelactone hydrolase</fullName>
    </submittedName>
</protein>
<dbReference type="InterPro" id="IPR006862">
    <property type="entry name" value="Thio_Ohase/aa_AcTrfase"/>
</dbReference>
<dbReference type="PIRSF" id="PIRSF016521">
    <property type="entry name" value="Acyl-CoA_hydro"/>
    <property type="match status" value="1"/>
</dbReference>
<accession>A0AAW8D5C6</accession>
<dbReference type="GO" id="GO:0006637">
    <property type="term" value="P:acyl-CoA metabolic process"/>
    <property type="evidence" value="ECO:0007669"/>
    <property type="project" value="InterPro"/>
</dbReference>
<evidence type="ECO:0000259" key="3">
    <source>
        <dbReference type="Pfam" id="PF04775"/>
    </source>
</evidence>
<dbReference type="PANTHER" id="PTHR10824:SF4">
    <property type="entry name" value="ACYL-COENZYME A THIOESTERASE 1-LIKE"/>
    <property type="match status" value="1"/>
</dbReference>
<dbReference type="Gene3D" id="3.40.50.1820">
    <property type="entry name" value="alpha/beta hydrolase"/>
    <property type="match status" value="1"/>
</dbReference>
<evidence type="ECO:0000256" key="2">
    <source>
        <dbReference type="PIRSR" id="PIRSR016521-1"/>
    </source>
</evidence>
<dbReference type="InterPro" id="IPR029058">
    <property type="entry name" value="AB_hydrolase_fold"/>
</dbReference>
<keyword evidence="5" id="KW-0378">Hydrolase</keyword>
<dbReference type="GO" id="GO:0047617">
    <property type="term" value="F:fatty acyl-CoA hydrolase activity"/>
    <property type="evidence" value="ECO:0007669"/>
    <property type="project" value="TreeGrafter"/>
</dbReference>
<feature type="active site" description="Charge relay system" evidence="2">
    <location>
        <position position="372"/>
    </location>
</feature>
<dbReference type="InterPro" id="IPR016662">
    <property type="entry name" value="Acyl-CoA_thioEstase_long-chain"/>
</dbReference>
<dbReference type="EMBL" id="JAUSRD010000008">
    <property type="protein sequence ID" value="MDP9894485.1"/>
    <property type="molecule type" value="Genomic_DNA"/>
</dbReference>
<evidence type="ECO:0000256" key="1">
    <source>
        <dbReference type="ARBA" id="ARBA00006538"/>
    </source>
</evidence>
<dbReference type="InterPro" id="IPR014940">
    <property type="entry name" value="BAAT_C"/>
</dbReference>
<organism evidence="5 6">
    <name type="scientific">Variovorax boronicumulans</name>
    <dbReference type="NCBI Taxonomy" id="436515"/>
    <lineage>
        <taxon>Bacteria</taxon>
        <taxon>Pseudomonadati</taxon>
        <taxon>Pseudomonadota</taxon>
        <taxon>Betaproteobacteria</taxon>
        <taxon>Burkholderiales</taxon>
        <taxon>Comamonadaceae</taxon>
        <taxon>Variovorax</taxon>
    </lineage>
</organism>